<name>A0A6J7S5Y2_9ZZZZ</name>
<dbReference type="InterPro" id="IPR045499">
    <property type="entry name" value="DUF6492"/>
</dbReference>
<accession>A0A6J7S5Y2</accession>
<dbReference type="AlphaFoldDB" id="A0A6J7S5Y2"/>
<gene>
    <name evidence="1" type="ORF">UFOPK3495_01035</name>
    <name evidence="2" type="ORF">UFOPK4237_00450</name>
</gene>
<dbReference type="EMBL" id="CAFBMC010000054">
    <property type="protein sequence ID" value="CAB4902417.1"/>
    <property type="molecule type" value="Genomic_DNA"/>
</dbReference>
<evidence type="ECO:0000313" key="2">
    <source>
        <dbReference type="EMBL" id="CAB5036302.1"/>
    </source>
</evidence>
<reference evidence="2" key="1">
    <citation type="submission" date="2020-05" db="EMBL/GenBank/DDBJ databases">
        <authorList>
            <person name="Chiriac C."/>
            <person name="Salcher M."/>
            <person name="Ghai R."/>
            <person name="Kavagutti S V."/>
        </authorList>
    </citation>
    <scope>NUCLEOTIDE SEQUENCE</scope>
</reference>
<dbReference type="EMBL" id="CAFBPZ010000018">
    <property type="protein sequence ID" value="CAB5036302.1"/>
    <property type="molecule type" value="Genomic_DNA"/>
</dbReference>
<evidence type="ECO:0000313" key="1">
    <source>
        <dbReference type="EMBL" id="CAB4902417.1"/>
    </source>
</evidence>
<dbReference type="Pfam" id="PF20102">
    <property type="entry name" value="DUF6492"/>
    <property type="match status" value="1"/>
</dbReference>
<organism evidence="2">
    <name type="scientific">freshwater metagenome</name>
    <dbReference type="NCBI Taxonomy" id="449393"/>
    <lineage>
        <taxon>unclassified sequences</taxon>
        <taxon>metagenomes</taxon>
        <taxon>ecological metagenomes</taxon>
    </lineage>
</organism>
<proteinExistence type="predicted"/>
<protein>
    <submittedName>
        <fullName evidence="2">Unannotated protein</fullName>
    </submittedName>
</protein>
<sequence length="307" mass="35252">MAHNFAMLLKSYAGDFEYATRLVESFNRFNVDHVTLYAVVPESDLELFQKLSSDHVLVLSENKLASHLVDAPVHGMRAGYINQEIVKLSFWELGLASNYFCVDSDAEFIRNFYISDFMFDADTPYSVLVEDHELEVEPAYYAQYWQTRSVEIQHIADLIGWTSPVIRTCHGHTVFSAKVLKSFVEGFLKPRGWDYRDVLAESPYEFSWYNIWLQFAHPNGIQAREPWIKVFHHEGHHLEYLMRGVTITDIARGYLGIVVNSNYSRDLGVVSASASKPESLARYLSYGELVGVLTAKIKDTAARRFKR</sequence>